<organism evidence="2 3">
    <name type="scientific">Streptomyces graminofaciens</name>
    <dbReference type="NCBI Taxonomy" id="68212"/>
    <lineage>
        <taxon>Bacteria</taxon>
        <taxon>Bacillati</taxon>
        <taxon>Actinomycetota</taxon>
        <taxon>Actinomycetes</taxon>
        <taxon>Kitasatosporales</taxon>
        <taxon>Streptomycetaceae</taxon>
        <taxon>Streptomyces</taxon>
    </lineage>
</organism>
<reference evidence="2 3" key="2">
    <citation type="journal article" date="2023" name="ChemBioChem">
        <title>Acyltransferase Domain Exchange between Two Independent Type I Polyketide Synthases in the Same Producer Strain of Macrolide Antibiotics.</title>
        <authorList>
            <person name="Kudo F."/>
            <person name="Kishikawa K."/>
            <person name="Tsuboi K."/>
            <person name="Kido T."/>
            <person name="Usui T."/>
            <person name="Hashimoto J."/>
            <person name="Shin-Ya K."/>
            <person name="Miyanaga A."/>
            <person name="Eguchi T."/>
        </authorList>
    </citation>
    <scope>NUCLEOTIDE SEQUENCE [LARGE SCALE GENOMIC DNA]</scope>
    <source>
        <strain evidence="2 3">A-8890</strain>
    </source>
</reference>
<keyword evidence="3" id="KW-1185">Reference proteome</keyword>
<reference evidence="2 3" key="1">
    <citation type="journal article" date="2010" name="ChemBioChem">
        <title>Cloning and characterization of the biosynthetic gene cluster of 16-membered macrolide antibiotic FD-891: involvement of a dual functional cytochrome P450 monooxygenase catalyzing epoxidation and hydroxylation.</title>
        <authorList>
            <person name="Kudo F."/>
            <person name="Motegi A."/>
            <person name="Mizoue K."/>
            <person name="Eguchi T."/>
        </authorList>
    </citation>
    <scope>NUCLEOTIDE SEQUENCE [LARGE SCALE GENOMIC DNA]</scope>
    <source>
        <strain evidence="2 3">A-8890</strain>
    </source>
</reference>
<accession>A0ABN5V5Y3</accession>
<name>A0ABN5V5Y3_9ACTN</name>
<evidence type="ECO:0000313" key="2">
    <source>
        <dbReference type="EMBL" id="BBC28810.1"/>
    </source>
</evidence>
<sequence>MTTQTTETVADRYITLVDRAVHEPQALQELGSVFAPGATVQFGDLPPVTGLSDITEFYRNFYSEMADSKHVWTTTVLDDGTLEVRFIAAWRTTDGQLASQGAVEHVTVDASGLITQLRVLGPDTEIAG</sequence>
<dbReference type="InterPro" id="IPR037401">
    <property type="entry name" value="SnoaL-like"/>
</dbReference>
<feature type="domain" description="SnoaL-like" evidence="1">
    <location>
        <begin position="10"/>
        <end position="78"/>
    </location>
</feature>
<dbReference type="SUPFAM" id="SSF54427">
    <property type="entry name" value="NTF2-like"/>
    <property type="match status" value="1"/>
</dbReference>
<dbReference type="Proteomes" id="UP001321542">
    <property type="component" value="Chromosome"/>
</dbReference>
<gene>
    <name evidence="2" type="ORF">SGFS_001010</name>
</gene>
<proteinExistence type="predicted"/>
<dbReference type="RefSeq" id="WP_286246712.1">
    <property type="nucleotide sequence ID" value="NZ_AP018448.1"/>
</dbReference>
<dbReference type="InterPro" id="IPR032710">
    <property type="entry name" value="NTF2-like_dom_sf"/>
</dbReference>
<evidence type="ECO:0000259" key="1">
    <source>
        <dbReference type="Pfam" id="PF13577"/>
    </source>
</evidence>
<dbReference type="Gene3D" id="3.10.450.50">
    <property type="match status" value="1"/>
</dbReference>
<evidence type="ECO:0000313" key="3">
    <source>
        <dbReference type="Proteomes" id="UP001321542"/>
    </source>
</evidence>
<protein>
    <recommendedName>
        <fullName evidence="1">SnoaL-like domain-containing protein</fullName>
    </recommendedName>
</protein>
<dbReference type="EMBL" id="AP018448">
    <property type="protein sequence ID" value="BBC28810.1"/>
    <property type="molecule type" value="Genomic_DNA"/>
</dbReference>
<dbReference type="Pfam" id="PF13577">
    <property type="entry name" value="SnoaL_4"/>
    <property type="match status" value="1"/>
</dbReference>